<feature type="region of interest" description="Disordered" evidence="4">
    <location>
        <begin position="212"/>
        <end position="233"/>
    </location>
</feature>
<evidence type="ECO:0000256" key="1">
    <source>
        <dbReference type="ARBA" id="ARBA00023015"/>
    </source>
</evidence>
<evidence type="ECO:0000256" key="4">
    <source>
        <dbReference type="SAM" id="MobiDB-lite"/>
    </source>
</evidence>
<dbReference type="InterPro" id="IPR036388">
    <property type="entry name" value="WH-like_DNA-bd_sf"/>
</dbReference>
<feature type="domain" description="HTH gntR-type" evidence="5">
    <location>
        <begin position="4"/>
        <end position="71"/>
    </location>
</feature>
<evidence type="ECO:0000256" key="2">
    <source>
        <dbReference type="ARBA" id="ARBA00023125"/>
    </source>
</evidence>
<keyword evidence="1" id="KW-0805">Transcription regulation</keyword>
<dbReference type="CDD" id="cd07377">
    <property type="entry name" value="WHTH_GntR"/>
    <property type="match status" value="1"/>
</dbReference>
<dbReference type="Gene3D" id="1.10.10.10">
    <property type="entry name" value="Winged helix-like DNA-binding domain superfamily/Winged helix DNA-binding domain"/>
    <property type="match status" value="1"/>
</dbReference>
<evidence type="ECO:0000259" key="5">
    <source>
        <dbReference type="PROSITE" id="PS50949"/>
    </source>
</evidence>
<evidence type="ECO:0000313" key="6">
    <source>
        <dbReference type="EMBL" id="SEM01999.1"/>
    </source>
</evidence>
<dbReference type="PANTHER" id="PTHR43537:SF50">
    <property type="entry name" value="TRANSCRIPTIONAL REGULATORY PROTEIN"/>
    <property type="match status" value="1"/>
</dbReference>
<dbReference type="RefSeq" id="WP_093038723.1">
    <property type="nucleotide sequence ID" value="NZ_FOAG01000011.1"/>
</dbReference>
<dbReference type="Gene3D" id="1.20.120.530">
    <property type="entry name" value="GntR ligand-binding domain-like"/>
    <property type="match status" value="1"/>
</dbReference>
<keyword evidence="3" id="KW-0804">Transcription</keyword>
<dbReference type="SUPFAM" id="SSF46785">
    <property type="entry name" value="Winged helix' DNA-binding domain"/>
    <property type="match status" value="1"/>
</dbReference>
<dbReference type="Pfam" id="PF07729">
    <property type="entry name" value="FCD"/>
    <property type="match status" value="1"/>
</dbReference>
<gene>
    <name evidence="6" type="ORF">SAMN05443999_11165</name>
</gene>
<reference evidence="6 7" key="1">
    <citation type="submission" date="2016-10" db="EMBL/GenBank/DDBJ databases">
        <authorList>
            <person name="de Groot N.N."/>
        </authorList>
    </citation>
    <scope>NUCLEOTIDE SEQUENCE [LARGE SCALE GENOMIC DNA]</scope>
    <source>
        <strain evidence="6 7">DSM 100674</strain>
    </source>
</reference>
<accession>A0A1H7UYY9</accession>
<dbReference type="AlphaFoldDB" id="A0A1H7UYY9"/>
<dbReference type="SUPFAM" id="SSF48008">
    <property type="entry name" value="GntR ligand-binding domain-like"/>
    <property type="match status" value="1"/>
</dbReference>
<dbReference type="InterPro" id="IPR000524">
    <property type="entry name" value="Tscrpt_reg_HTH_GntR"/>
</dbReference>
<sequence>MTEPALADRIANELRRSILRGELVPGAPIKERDHATVMGVSRTPMREAIRILAKEGLVELSPARSPIVSKPTAKDLCDQAAVLVALEKLSGELACDHATDTDLGRIREAARRMEETFYTAERIDSFEMDMAFHTTIAEASRNAALARTHKAYLARLWHARYLTSRMRMNRERVLTQHNDILDAILHRDKPALSAAFDAHLGHLPQDLENLMASQSQDKTTPARTGGKETNETA</sequence>
<dbReference type="SMART" id="SM00345">
    <property type="entry name" value="HTH_GNTR"/>
    <property type="match status" value="1"/>
</dbReference>
<dbReference type="Proteomes" id="UP000199582">
    <property type="component" value="Unassembled WGS sequence"/>
</dbReference>
<dbReference type="PROSITE" id="PS50949">
    <property type="entry name" value="HTH_GNTR"/>
    <property type="match status" value="1"/>
</dbReference>
<dbReference type="OrthoDB" id="7620579at2"/>
<dbReference type="Pfam" id="PF00392">
    <property type="entry name" value="GntR"/>
    <property type="match status" value="1"/>
</dbReference>
<dbReference type="InterPro" id="IPR011711">
    <property type="entry name" value="GntR_C"/>
</dbReference>
<proteinExistence type="predicted"/>
<organism evidence="6 7">
    <name type="scientific">Roseovarius azorensis</name>
    <dbReference type="NCBI Taxonomy" id="1287727"/>
    <lineage>
        <taxon>Bacteria</taxon>
        <taxon>Pseudomonadati</taxon>
        <taxon>Pseudomonadota</taxon>
        <taxon>Alphaproteobacteria</taxon>
        <taxon>Rhodobacterales</taxon>
        <taxon>Roseobacteraceae</taxon>
        <taxon>Roseovarius</taxon>
    </lineage>
</organism>
<keyword evidence="7" id="KW-1185">Reference proteome</keyword>
<protein>
    <submittedName>
        <fullName evidence="6">Transcriptional regulator, GntR family</fullName>
    </submittedName>
</protein>
<feature type="compositionally biased region" description="Polar residues" evidence="4">
    <location>
        <begin position="212"/>
        <end position="222"/>
    </location>
</feature>
<dbReference type="PANTHER" id="PTHR43537">
    <property type="entry name" value="TRANSCRIPTIONAL REGULATOR, GNTR FAMILY"/>
    <property type="match status" value="1"/>
</dbReference>
<evidence type="ECO:0000313" key="7">
    <source>
        <dbReference type="Proteomes" id="UP000199582"/>
    </source>
</evidence>
<keyword evidence="2" id="KW-0238">DNA-binding</keyword>
<name>A0A1H7UYY9_9RHOB</name>
<dbReference type="EMBL" id="FOAG01000011">
    <property type="protein sequence ID" value="SEM01999.1"/>
    <property type="molecule type" value="Genomic_DNA"/>
</dbReference>
<dbReference type="InterPro" id="IPR008920">
    <property type="entry name" value="TF_FadR/GntR_C"/>
</dbReference>
<dbReference type="STRING" id="1287727.SAMN05443999_11165"/>
<dbReference type="GO" id="GO:0003700">
    <property type="term" value="F:DNA-binding transcription factor activity"/>
    <property type="evidence" value="ECO:0007669"/>
    <property type="project" value="InterPro"/>
</dbReference>
<evidence type="ECO:0000256" key="3">
    <source>
        <dbReference type="ARBA" id="ARBA00023163"/>
    </source>
</evidence>
<dbReference type="SMART" id="SM00895">
    <property type="entry name" value="FCD"/>
    <property type="match status" value="1"/>
</dbReference>
<dbReference type="GO" id="GO:0003677">
    <property type="term" value="F:DNA binding"/>
    <property type="evidence" value="ECO:0007669"/>
    <property type="project" value="UniProtKB-KW"/>
</dbReference>
<dbReference type="InterPro" id="IPR036390">
    <property type="entry name" value="WH_DNA-bd_sf"/>
</dbReference>